<organism evidence="2">
    <name type="scientific">Cladonia uncialis subsp. uncialis</name>
    <dbReference type="NCBI Taxonomy" id="180999"/>
    <lineage>
        <taxon>Eukaryota</taxon>
        <taxon>Fungi</taxon>
        <taxon>Dikarya</taxon>
        <taxon>Ascomycota</taxon>
        <taxon>Pezizomycotina</taxon>
        <taxon>Lecanoromycetes</taxon>
        <taxon>OSLEUM clade</taxon>
        <taxon>Lecanoromycetidae</taxon>
        <taxon>Lecanorales</taxon>
        <taxon>Lecanorineae</taxon>
        <taxon>Cladoniaceae</taxon>
        <taxon>Cladonia</taxon>
    </lineage>
</organism>
<feature type="region of interest" description="Disordered" evidence="1">
    <location>
        <begin position="373"/>
        <end position="518"/>
    </location>
</feature>
<dbReference type="EMBL" id="MG777504">
    <property type="protein sequence ID" value="AUW31302.1"/>
    <property type="molecule type" value="Genomic_DNA"/>
</dbReference>
<feature type="compositionally biased region" description="Basic and acidic residues" evidence="1">
    <location>
        <begin position="486"/>
        <end position="496"/>
    </location>
</feature>
<feature type="region of interest" description="Disordered" evidence="1">
    <location>
        <begin position="312"/>
        <end position="332"/>
    </location>
</feature>
<evidence type="ECO:0000313" key="2">
    <source>
        <dbReference type="EMBL" id="AUW31302.1"/>
    </source>
</evidence>
<feature type="compositionally biased region" description="Basic and acidic residues" evidence="1">
    <location>
        <begin position="104"/>
        <end position="113"/>
    </location>
</feature>
<feature type="compositionally biased region" description="Low complexity" evidence="1">
    <location>
        <begin position="497"/>
        <end position="511"/>
    </location>
</feature>
<feature type="region of interest" description="Disordered" evidence="1">
    <location>
        <begin position="75"/>
        <end position="137"/>
    </location>
</feature>
<evidence type="ECO:0008006" key="3">
    <source>
        <dbReference type="Google" id="ProtNLM"/>
    </source>
</evidence>
<reference evidence="2" key="1">
    <citation type="submission" date="2017-12" db="EMBL/GenBank/DDBJ databases">
        <title>Genome Sequencing Reveals a Rich Biosynthetic Potential.</title>
        <authorList>
            <person name="Bertrand R.L."/>
            <person name="Abdel-Hameed M.E."/>
            <person name="Sorensen J.L."/>
        </authorList>
    </citation>
    <scope>NUCLEOTIDE SEQUENCE</scope>
</reference>
<sequence>MKSSIQRLVLLNTEVTNLEGPSIQCIRSTSVSNEREVKAILSGTGSTETRHPPNCQKGKISDGLYITLGAKGLYSGQVSNPEPAADPRTEHKRNGNSRQAEVLNIREHAREPLDGTVSEEAEDYELEEDDEEEEDDEYEGLVNAMALEEDIPEEARAGIEEFNERYFQARTQRRRLRLRAEAERRRRTNNPPLGEPYRFSRDEFYGSNKSVYNPYKPKSSKECATQEVSARRMRSPDSPRGLQETHRRRAISLGGEINRQGKTSTESREPDASDIERYLAEATTWTLSDQRAFPGIDPARLPPFIEVEEFPEPEPGVGSINQPTTRTTTLNDPSYLHSESLAVRSTIPNIARRLVIEQPSQPLRLSTSILATAEGSSPTGGLFANGKPERTSQSNPGLGVPAITDASRSRKRKSARPRVTGESGLQPETSRKPSQGELRRRPFRKRRRPADSSPDEVTSPPLLGFTQSRRARIFSKARILPQTEGTESRPSPDRRASTSASSSSGLLQSPSETPALSPSSLTAFNAALDDPGTGRPEYIPALDLLPEAMRLSVYETLSHHSVNTSTEQKSLLPILDYFRTRHLVFTSELLPRTFAAQKRRGILDIFRNKAPYVPACISSVPGRPKTQYHVATSRQTFRSPSPSRSLSKNCQAGSLKKLPVEIFEHIARYCSHDTLKKMRLVNKNFERKLSNRVFGTAVVPFNLGIYGMMVHDSPAKAVVDIKGKGKAGENSPVQNFPAKEVDDGMKIFKAWGNNVRKFAMAFEVDEEQLCNHPKKGKYEHHTTFWGPYKWPHPFYSRYEVVEGLEKKADEFRCMSLALSYLKEVRELGLSLDSGLGWIAGPDISDRARIFQEKPRIFGHSHPFHDFDAKKDWTRKLHELGLYNKKYNIDGRTIHTAKGPLHKNAYDFYECTVHLDAGRPFLTFPDRDESSNPCNETLIYGGNNLSIVPPNSRLVQNPLHHIRNVEHGTKDSSFKSASLVPNNLTTAQKEWLLETEWAQRAFLSSYCMALADNSQTFRNVESLTIAKLSSRYLAALQRDDFWKALPNLNSLTIKVSADLRDIQKTDSGVVEAPDIMPSKAATPFYNLVEGYIANIAGIKTLNLGYFGGGEHQGGIFGRNQHVLPAPLYDFSNHCNIYVPCVLSLPYVEHLTLTNCWVAPATLISVVQMATPKMRTLTLNSVSLTTHYAGNEREPNPLEYGVYPIPNGLPRLNDPEIGNLWDSRGYTPEPNAQSSPNHWLITGGRKGSWRDVIDRITPGPTINLLRYAYQYMEFAPGMRTGPLERIDFVSCGYVRLPDQVGLDQDGIGEVTIRPAIATLEKRAMDLIPVMMHRNADLLLGQIVPSLAEEELGIFTDCFPMTIGWGDDNTKYHNHEDGQPTGGSGRFSGHVEKLTFADDRACR</sequence>
<feature type="compositionally biased region" description="Acidic residues" evidence="1">
    <location>
        <begin position="117"/>
        <end position="137"/>
    </location>
</feature>
<proteinExistence type="predicted"/>
<accession>A0A2K9YEP1</accession>
<name>A0A2K9YEP1_CLAUC</name>
<evidence type="ECO:0000256" key="1">
    <source>
        <dbReference type="SAM" id="MobiDB-lite"/>
    </source>
</evidence>
<feature type="region of interest" description="Disordered" evidence="1">
    <location>
        <begin position="210"/>
        <end position="272"/>
    </location>
</feature>
<feature type="region of interest" description="Disordered" evidence="1">
    <location>
        <begin position="1367"/>
        <end position="1386"/>
    </location>
</feature>
<feature type="compositionally biased region" description="Polar residues" evidence="1">
    <location>
        <begin position="319"/>
        <end position="332"/>
    </location>
</feature>
<protein>
    <recommendedName>
        <fullName evidence="3">F-box domain-containing protein</fullName>
    </recommendedName>
</protein>